<evidence type="ECO:0000256" key="1">
    <source>
        <dbReference type="ARBA" id="ARBA00008950"/>
    </source>
</evidence>
<dbReference type="Pfam" id="PF12850">
    <property type="entry name" value="Metallophos_2"/>
    <property type="match status" value="1"/>
</dbReference>
<reference evidence="3 4" key="1">
    <citation type="submission" date="2021-04" db="EMBL/GenBank/DDBJ databases">
        <title>Chitinophaga sp. nov., isolated from the rhizosphere soil.</title>
        <authorList>
            <person name="He S."/>
        </authorList>
    </citation>
    <scope>NUCLEOTIDE SEQUENCE [LARGE SCALE GENOMIC DNA]</scope>
    <source>
        <strain evidence="3 4">2R12</strain>
    </source>
</reference>
<evidence type="ECO:0000313" key="3">
    <source>
        <dbReference type="EMBL" id="MBS0032150.1"/>
    </source>
</evidence>
<dbReference type="EMBL" id="JAGTXB010000029">
    <property type="protein sequence ID" value="MBS0032150.1"/>
    <property type="molecule type" value="Genomic_DNA"/>
</dbReference>
<comment type="similarity">
    <text evidence="1">Belongs to the metallophosphoesterase superfamily. YfcE family.</text>
</comment>
<name>A0ABS5JAB6_9BACT</name>
<evidence type="ECO:0000313" key="4">
    <source>
        <dbReference type="Proteomes" id="UP000676386"/>
    </source>
</evidence>
<dbReference type="PANTHER" id="PTHR42850">
    <property type="entry name" value="METALLOPHOSPHOESTERASE"/>
    <property type="match status" value="1"/>
</dbReference>
<organism evidence="3 4">
    <name type="scientific">Chitinophaga hostae</name>
    <dbReference type="NCBI Taxonomy" id="2831022"/>
    <lineage>
        <taxon>Bacteria</taxon>
        <taxon>Pseudomonadati</taxon>
        <taxon>Bacteroidota</taxon>
        <taxon>Chitinophagia</taxon>
        <taxon>Chitinophagales</taxon>
        <taxon>Chitinophagaceae</taxon>
        <taxon>Chitinophaga</taxon>
    </lineage>
</organism>
<dbReference type="PANTHER" id="PTHR42850:SF2">
    <property type="entry name" value="BLL5683 PROTEIN"/>
    <property type="match status" value="1"/>
</dbReference>
<feature type="domain" description="Calcineurin-like phosphoesterase" evidence="2">
    <location>
        <begin position="2"/>
        <end position="201"/>
    </location>
</feature>
<accession>A0ABS5JAB6</accession>
<dbReference type="SUPFAM" id="SSF56300">
    <property type="entry name" value="Metallo-dependent phosphatases"/>
    <property type="match status" value="1"/>
</dbReference>
<comment type="caution">
    <text evidence="3">The sequence shown here is derived from an EMBL/GenBank/DDBJ whole genome shotgun (WGS) entry which is preliminary data.</text>
</comment>
<gene>
    <name evidence="3" type="ORF">KE626_32755</name>
</gene>
<dbReference type="Gene3D" id="3.60.21.10">
    <property type="match status" value="1"/>
</dbReference>
<dbReference type="CDD" id="cd00838">
    <property type="entry name" value="MPP_superfamily"/>
    <property type="match status" value="1"/>
</dbReference>
<dbReference type="InterPro" id="IPR029052">
    <property type="entry name" value="Metallo-depent_PP-like"/>
</dbReference>
<dbReference type="InterPro" id="IPR024654">
    <property type="entry name" value="Calcineurin-like_PHP_lpxH"/>
</dbReference>
<sequence length="241" mass="27018">MLKIAVISDIHGNLPALQSVLTDIHQFGADQVYCLGDLTDAGPWHNEVIDLIRSRQIPVIMGNHDERIAFNHPVLPLSKHSKTEQEARYIAIHHTKDTITPAHKVFLANLPKFIRLEFPGFRLLLVHGSTRSNDEYVYEQHPENDLLTMLEDHQADILITGHTHISYIRPLAGGSKMVMNTGAVGRSKEKDRQASYLQLTIAGNEITPVIRKVDYPIAETIAAIRNSPIPDFYADFFAGEA</sequence>
<dbReference type="InterPro" id="IPR011152">
    <property type="entry name" value="Pesterase_MJ0912"/>
</dbReference>
<dbReference type="InterPro" id="IPR050126">
    <property type="entry name" value="Ap4A_hydrolase"/>
</dbReference>
<dbReference type="RefSeq" id="WP_211977309.1">
    <property type="nucleotide sequence ID" value="NZ_CBFHAM010000082.1"/>
</dbReference>
<protein>
    <submittedName>
        <fullName evidence="3">Metallophosphoesterase family protein</fullName>
    </submittedName>
</protein>
<proteinExistence type="inferred from homology"/>
<evidence type="ECO:0000259" key="2">
    <source>
        <dbReference type="Pfam" id="PF12850"/>
    </source>
</evidence>
<dbReference type="Proteomes" id="UP000676386">
    <property type="component" value="Unassembled WGS sequence"/>
</dbReference>
<keyword evidence="4" id="KW-1185">Reference proteome</keyword>
<dbReference type="PIRSF" id="PIRSF000883">
    <property type="entry name" value="Pesterase_MJ0912"/>
    <property type="match status" value="1"/>
</dbReference>